<proteinExistence type="predicted"/>
<dbReference type="SUPFAM" id="SSF52540">
    <property type="entry name" value="P-loop containing nucleoside triphosphate hydrolases"/>
    <property type="match status" value="1"/>
</dbReference>
<dbReference type="InterPro" id="IPR001650">
    <property type="entry name" value="Helicase_C-like"/>
</dbReference>
<dbReference type="GO" id="GO:0003677">
    <property type="term" value="F:DNA binding"/>
    <property type="evidence" value="ECO:0007669"/>
    <property type="project" value="InterPro"/>
</dbReference>
<dbReference type="GO" id="GO:0005524">
    <property type="term" value="F:ATP binding"/>
    <property type="evidence" value="ECO:0007669"/>
    <property type="project" value="InterPro"/>
</dbReference>
<reference evidence="3" key="1">
    <citation type="journal article" date="2021" name="Proc. Natl. Acad. Sci. U.S.A.">
        <title>A Catalog of Tens of Thousands of Viruses from Human Metagenomes Reveals Hidden Associations with Chronic Diseases.</title>
        <authorList>
            <person name="Tisza M.J."/>
            <person name="Buck C.B."/>
        </authorList>
    </citation>
    <scope>NUCLEOTIDE SEQUENCE</scope>
    <source>
        <strain evidence="3">CtX581</strain>
    </source>
</reference>
<dbReference type="InterPro" id="IPR050742">
    <property type="entry name" value="Helicase_Restrict-Modif_Enz"/>
</dbReference>
<evidence type="ECO:0000313" key="3">
    <source>
        <dbReference type="EMBL" id="DAD80327.1"/>
    </source>
</evidence>
<dbReference type="GO" id="GO:0016787">
    <property type="term" value="F:hydrolase activity"/>
    <property type="evidence" value="ECO:0007669"/>
    <property type="project" value="InterPro"/>
</dbReference>
<dbReference type="PROSITE" id="PS51194">
    <property type="entry name" value="HELICASE_CTER"/>
    <property type="match status" value="1"/>
</dbReference>
<evidence type="ECO:0000259" key="1">
    <source>
        <dbReference type="PROSITE" id="PS51192"/>
    </source>
</evidence>
<dbReference type="Pfam" id="PF04851">
    <property type="entry name" value="ResIII"/>
    <property type="match status" value="1"/>
</dbReference>
<dbReference type="SMART" id="SM00490">
    <property type="entry name" value="HELICc"/>
    <property type="match status" value="1"/>
</dbReference>
<dbReference type="PANTHER" id="PTHR47396">
    <property type="entry name" value="TYPE I RESTRICTION ENZYME ECOKI R PROTEIN"/>
    <property type="match status" value="1"/>
</dbReference>
<evidence type="ECO:0000259" key="2">
    <source>
        <dbReference type="PROSITE" id="PS51194"/>
    </source>
</evidence>
<protein>
    <submittedName>
        <fullName evidence="3">Chromatin remodeling complex ATPase</fullName>
    </submittedName>
</protein>
<dbReference type="Pfam" id="PF00271">
    <property type="entry name" value="Helicase_C"/>
    <property type="match status" value="1"/>
</dbReference>
<dbReference type="EMBL" id="BK014883">
    <property type="protein sequence ID" value="DAD80327.1"/>
    <property type="molecule type" value="Genomic_DNA"/>
</dbReference>
<feature type="domain" description="Helicase ATP-binding" evidence="1">
    <location>
        <begin position="17"/>
        <end position="152"/>
    </location>
</feature>
<name>A0A8S5ME24_9CAUD</name>
<dbReference type="Gene3D" id="3.40.50.300">
    <property type="entry name" value="P-loop containing nucleotide triphosphate hydrolases"/>
    <property type="match status" value="2"/>
</dbReference>
<dbReference type="PROSITE" id="PS51192">
    <property type="entry name" value="HELICASE_ATP_BIND_1"/>
    <property type="match status" value="1"/>
</dbReference>
<dbReference type="InterPro" id="IPR006935">
    <property type="entry name" value="Helicase/UvrB_N"/>
</dbReference>
<dbReference type="PANTHER" id="PTHR47396:SF1">
    <property type="entry name" value="ATP-DEPENDENT HELICASE IRC3-RELATED"/>
    <property type="match status" value="1"/>
</dbReference>
<dbReference type="InterPro" id="IPR027417">
    <property type="entry name" value="P-loop_NTPase"/>
</dbReference>
<sequence>MFKLRDYQLKTINKIYDSIKSGHKKIIVQQPPRTGKTVIMAEIARRTTLKGNRLLFLIHRKEVLEQAINTFKQQEVDMELATMGMVQTLYRKVNRLPEPQLILIDEAHHAAAKTYQTILNAFPNAFVLLFTATPIRTGKKQLDQVADDIIVGESIKNLISQGYLANFKYFARKDVDTKKLKKSSTGDFTNASMEEAVSTKIYGHVLDNYLRIAKGKQAVVFTYSVESAKRIAKQFNSAGITAEELDGNTDTATRESIVNDFRNKKITILVNVNLFTEGVDLPDVDCVIMTRPTASLALYLQFSMRCLNPRKGKTAIIIDHVGNYERFGLPNSERDWRTAIVTKDKKTKKKQQNDSLSIVQCDFCFRVFERSDVKNGTCPGCGNPIKVRKTPEVTNDQLQEVIQDRKNLVEKIISDNTKLAIAGKKLSELHTYKELKAYADLHGYRPGWIFYQLKNRKRGH</sequence>
<dbReference type="InterPro" id="IPR014001">
    <property type="entry name" value="Helicase_ATP-bd"/>
</dbReference>
<feature type="domain" description="Helicase C-terminal" evidence="2">
    <location>
        <begin position="205"/>
        <end position="360"/>
    </location>
</feature>
<accession>A0A8S5ME24</accession>
<dbReference type="SMART" id="SM00487">
    <property type="entry name" value="DEXDc"/>
    <property type="match status" value="1"/>
</dbReference>
<organism evidence="3">
    <name type="scientific">Siphoviridae sp. ctX581</name>
    <dbReference type="NCBI Taxonomy" id="2826365"/>
    <lineage>
        <taxon>Viruses</taxon>
        <taxon>Duplodnaviria</taxon>
        <taxon>Heunggongvirae</taxon>
        <taxon>Uroviricota</taxon>
        <taxon>Caudoviricetes</taxon>
    </lineage>
</organism>